<organism evidence="2 3">
    <name type="scientific">Vicia faba</name>
    <name type="common">Broad bean</name>
    <name type="synonym">Faba vulgaris</name>
    <dbReference type="NCBI Taxonomy" id="3906"/>
    <lineage>
        <taxon>Eukaryota</taxon>
        <taxon>Viridiplantae</taxon>
        <taxon>Streptophyta</taxon>
        <taxon>Embryophyta</taxon>
        <taxon>Tracheophyta</taxon>
        <taxon>Spermatophyta</taxon>
        <taxon>Magnoliopsida</taxon>
        <taxon>eudicotyledons</taxon>
        <taxon>Gunneridae</taxon>
        <taxon>Pentapetalae</taxon>
        <taxon>rosids</taxon>
        <taxon>fabids</taxon>
        <taxon>Fabales</taxon>
        <taxon>Fabaceae</taxon>
        <taxon>Papilionoideae</taxon>
        <taxon>50 kb inversion clade</taxon>
        <taxon>NPAAA clade</taxon>
        <taxon>Hologalegina</taxon>
        <taxon>IRL clade</taxon>
        <taxon>Fabeae</taxon>
        <taxon>Vicia</taxon>
    </lineage>
</organism>
<evidence type="ECO:0000313" key="3">
    <source>
        <dbReference type="Proteomes" id="UP001157006"/>
    </source>
</evidence>
<accession>A0AAV0YN24</accession>
<feature type="coiled-coil region" evidence="1">
    <location>
        <begin position="209"/>
        <end position="250"/>
    </location>
</feature>
<evidence type="ECO:0000256" key="1">
    <source>
        <dbReference type="SAM" id="Coils"/>
    </source>
</evidence>
<dbReference type="Proteomes" id="UP001157006">
    <property type="component" value="Chromosome 1L"/>
</dbReference>
<dbReference type="GO" id="GO:0016491">
    <property type="term" value="F:oxidoreductase activity"/>
    <property type="evidence" value="ECO:0007669"/>
    <property type="project" value="InterPro"/>
</dbReference>
<reference evidence="2 3" key="1">
    <citation type="submission" date="2023-01" db="EMBL/GenBank/DDBJ databases">
        <authorList>
            <person name="Kreplak J."/>
        </authorList>
    </citation>
    <scope>NUCLEOTIDE SEQUENCE [LARGE SCALE GENOMIC DNA]</scope>
</reference>
<dbReference type="GO" id="GO:0009073">
    <property type="term" value="P:aromatic amino acid family biosynthetic process"/>
    <property type="evidence" value="ECO:0007669"/>
    <property type="project" value="InterPro"/>
</dbReference>
<protein>
    <submittedName>
        <fullName evidence="2">Uncharacterized protein</fullName>
    </submittedName>
</protein>
<dbReference type="InterPro" id="IPR002812">
    <property type="entry name" value="DHQS"/>
</dbReference>
<evidence type="ECO:0000313" key="2">
    <source>
        <dbReference type="EMBL" id="CAI8586658.1"/>
    </source>
</evidence>
<gene>
    <name evidence="2" type="ORF">VFH_I264120</name>
</gene>
<dbReference type="AlphaFoldDB" id="A0AAV0YN24"/>
<dbReference type="PANTHER" id="PTHR33563:SF5">
    <property type="entry name" value="USPA DOMAIN-CONTAINING PROTEIN"/>
    <property type="match status" value="1"/>
</dbReference>
<dbReference type="PANTHER" id="PTHR33563">
    <property type="match status" value="1"/>
</dbReference>
<keyword evidence="3" id="KW-1185">Reference proteome</keyword>
<keyword evidence="1" id="KW-0175">Coiled coil</keyword>
<dbReference type="GO" id="GO:0003856">
    <property type="term" value="F:3-dehydroquinate synthase activity"/>
    <property type="evidence" value="ECO:0007669"/>
    <property type="project" value="InterPro"/>
</dbReference>
<name>A0AAV0YN24_VICFA</name>
<proteinExistence type="predicted"/>
<sequence>MVVQSVVVIKDSCREFNSKVFHWAPNGLSLVAGDNLTLVVVLHQVITPLGCKISVDSRLAFGANQKIIEAEVARKKNEYKKNEELAHIFKLYKSIKVGFSIEIAMGSSPKTVALKSATKLKATWLILDRKMKNDEEYFLKKLSCGLSRVRSSNRIVRIRGPIDRPQQKQSYRSSETYGDSLPPYEFSIDSEFFTIENFSNNRVNYGMYHGQEQRQKKNFEENKHNEQERVIKQKEEFQEKNNKIQEHESERYLYFGGARNFFLGGAENYTISEHSFQV</sequence>
<dbReference type="EMBL" id="OX451736">
    <property type="protein sequence ID" value="CAI8586658.1"/>
    <property type="molecule type" value="Genomic_DNA"/>
</dbReference>